<reference evidence="3" key="1">
    <citation type="journal article" date="2019" name="Int. J. Syst. Evol. Microbiol.">
        <title>The Global Catalogue of Microorganisms (GCM) 10K type strain sequencing project: providing services to taxonomists for standard genome sequencing and annotation.</title>
        <authorList>
            <consortium name="The Broad Institute Genomics Platform"/>
            <consortium name="The Broad Institute Genome Sequencing Center for Infectious Disease"/>
            <person name="Wu L."/>
            <person name="Ma J."/>
        </authorList>
    </citation>
    <scope>NUCLEOTIDE SEQUENCE [LARGE SCALE GENOMIC DNA]</scope>
    <source>
        <strain evidence="3">CGMCC 4.1648</strain>
    </source>
</reference>
<dbReference type="RefSeq" id="WP_345686385.1">
    <property type="nucleotide sequence ID" value="NZ_BAABIT010000001.1"/>
</dbReference>
<comment type="caution">
    <text evidence="2">The sequence shown here is derived from an EMBL/GenBank/DDBJ whole genome shotgun (WGS) entry which is preliminary data.</text>
</comment>
<dbReference type="EMBL" id="JBHSJD010000014">
    <property type="protein sequence ID" value="MFC5024283.1"/>
    <property type="molecule type" value="Genomic_DNA"/>
</dbReference>
<evidence type="ECO:0000313" key="3">
    <source>
        <dbReference type="Proteomes" id="UP001595829"/>
    </source>
</evidence>
<organism evidence="2 3">
    <name type="scientific">Streptomyces coeruleoprunus</name>
    <dbReference type="NCBI Taxonomy" id="285563"/>
    <lineage>
        <taxon>Bacteria</taxon>
        <taxon>Bacillati</taxon>
        <taxon>Actinomycetota</taxon>
        <taxon>Actinomycetes</taxon>
        <taxon>Kitasatosporales</taxon>
        <taxon>Streptomycetaceae</taxon>
        <taxon>Streptomyces</taxon>
    </lineage>
</organism>
<evidence type="ECO:0000256" key="1">
    <source>
        <dbReference type="SAM" id="MobiDB-lite"/>
    </source>
</evidence>
<evidence type="ECO:0008006" key="4">
    <source>
        <dbReference type="Google" id="ProtNLM"/>
    </source>
</evidence>
<keyword evidence="3" id="KW-1185">Reference proteome</keyword>
<gene>
    <name evidence="2" type="ORF">ACFPM3_19330</name>
</gene>
<dbReference type="Proteomes" id="UP001595829">
    <property type="component" value="Unassembled WGS sequence"/>
</dbReference>
<name>A0ABV9XJI6_9ACTN</name>
<dbReference type="PROSITE" id="PS51257">
    <property type="entry name" value="PROKAR_LIPOPROTEIN"/>
    <property type="match status" value="1"/>
</dbReference>
<protein>
    <recommendedName>
        <fullName evidence="4">Lipoprotein</fullName>
    </recommendedName>
</protein>
<evidence type="ECO:0000313" key="2">
    <source>
        <dbReference type="EMBL" id="MFC5024283.1"/>
    </source>
</evidence>
<sequence>MAPTPVRRAARRAVLAAVGLVVVAGGCADAEGLRAHGARGRLRAPLSLWEDINPSPPPPGEKPGRPARVPVPPVPSGDLRDADALAVVKADVAAAARADRGSGMLVDPRAVRLLAACEGADCPVRPPVHHDLTGDGRAELITAVDIDGRLSELRVYTAAGGAVVRVLSRRAVLEGTEVAAGHLTVREPTSNPQLVSVSEYVWDGREMSLGGLMLDECPALKRSQSPCPRSEQ</sequence>
<feature type="region of interest" description="Disordered" evidence="1">
    <location>
        <begin position="48"/>
        <end position="76"/>
    </location>
</feature>
<accession>A0ABV9XJI6</accession>
<proteinExistence type="predicted"/>